<sequence>MGKRKGKIGREKMSQLAKFTEMQRYLIENRERRWLAKWVVCVVSIWLALVVIILYLNNSYFCLSDIVLVALISITRKVLRLSIIVLTCYFTSTKNNNSSEK</sequence>
<name>A0A135W8E9_9FLAO</name>
<accession>A0A135W8E9</accession>
<evidence type="ECO:0000256" key="1">
    <source>
        <dbReference type="SAM" id="Phobius"/>
    </source>
</evidence>
<comment type="caution">
    <text evidence="2">The sequence shown here is derived from an EMBL/GenBank/DDBJ whole genome shotgun (WGS) entry which is preliminary data.</text>
</comment>
<feature type="transmembrane region" description="Helical" evidence="1">
    <location>
        <begin position="34"/>
        <end position="56"/>
    </location>
</feature>
<evidence type="ECO:0008006" key="4">
    <source>
        <dbReference type="Google" id="ProtNLM"/>
    </source>
</evidence>
<keyword evidence="1" id="KW-0812">Transmembrane</keyword>
<keyword evidence="1" id="KW-0472">Membrane</keyword>
<organism evidence="2 3">
    <name type="scientific">Chryseobacterium kwangjuense</name>
    <dbReference type="NCBI Taxonomy" id="267125"/>
    <lineage>
        <taxon>Bacteria</taxon>
        <taxon>Pseudomonadati</taxon>
        <taxon>Bacteroidota</taxon>
        <taxon>Flavobacteriia</taxon>
        <taxon>Flavobacteriales</taxon>
        <taxon>Weeksellaceae</taxon>
        <taxon>Chryseobacterium group</taxon>
        <taxon>Chryseobacterium</taxon>
    </lineage>
</organism>
<keyword evidence="1" id="KW-1133">Transmembrane helix</keyword>
<reference evidence="3" key="1">
    <citation type="submission" date="2015-12" db="EMBL/GenBank/DDBJ databases">
        <title>Genome sequence of a biocontrol rhizobacterium Chryseobacterium kwangjuense strain KJ1R5 isolated from pepper (Capsicum annuum L.).</title>
        <authorList>
            <person name="Jeong J.-J."/>
            <person name="Park H."/>
            <person name="Mannaa M."/>
            <person name="Sang M.K."/>
            <person name="Choi I.-G."/>
            <person name="Kim K.D."/>
        </authorList>
    </citation>
    <scope>NUCLEOTIDE SEQUENCE [LARGE SCALE GENOMIC DNA]</scope>
    <source>
        <strain evidence="3">KJ1R5</strain>
    </source>
</reference>
<dbReference type="EMBL" id="LPUR01000016">
    <property type="protein sequence ID" value="KXH81208.1"/>
    <property type="molecule type" value="Genomic_DNA"/>
</dbReference>
<dbReference type="RefSeq" id="WP_062652389.1">
    <property type="nucleotide sequence ID" value="NZ_LPUR01000016.1"/>
</dbReference>
<protein>
    <recommendedName>
        <fullName evidence="4">2TM domain-containing protein</fullName>
    </recommendedName>
</protein>
<dbReference type="Proteomes" id="UP000070513">
    <property type="component" value="Unassembled WGS sequence"/>
</dbReference>
<dbReference type="OrthoDB" id="9986200at2"/>
<reference evidence="2 3" key="2">
    <citation type="journal article" date="2016" name="Genome Announc.">
        <title>Draft Genome Sequence of a Biocontrol Rhizobacterium, Chryseobacterium kwangjuense Strain KJ1R5, Isolated from Pepper (Capsicum annuum).</title>
        <authorList>
            <person name="Jeong J.J."/>
            <person name="Park H."/>
            <person name="Park B.H."/>
            <person name="Mannaa M."/>
            <person name="Sang M.K."/>
            <person name="Choi I.G."/>
            <person name="Kim K.D."/>
        </authorList>
    </citation>
    <scope>NUCLEOTIDE SEQUENCE [LARGE SCALE GENOMIC DNA]</scope>
    <source>
        <strain evidence="2 3">KJ1R5</strain>
    </source>
</reference>
<proteinExistence type="predicted"/>
<evidence type="ECO:0000313" key="3">
    <source>
        <dbReference type="Proteomes" id="UP000070513"/>
    </source>
</evidence>
<gene>
    <name evidence="2" type="ORF">AU378_15960</name>
</gene>
<evidence type="ECO:0000313" key="2">
    <source>
        <dbReference type="EMBL" id="KXH81208.1"/>
    </source>
</evidence>
<feature type="transmembrane region" description="Helical" evidence="1">
    <location>
        <begin position="68"/>
        <end position="91"/>
    </location>
</feature>
<dbReference type="AlphaFoldDB" id="A0A135W8E9"/>